<evidence type="ECO:0000256" key="1">
    <source>
        <dbReference type="ARBA" id="ARBA00004651"/>
    </source>
</evidence>
<dbReference type="Proteomes" id="UP000515151">
    <property type="component" value="Chromosome 4"/>
</dbReference>
<dbReference type="FunFam" id="1.20.1740.10:FF:000041">
    <property type="entry name" value="Amino acid permease, putative"/>
    <property type="match status" value="1"/>
</dbReference>
<feature type="region of interest" description="Disordered" evidence="9">
    <location>
        <begin position="485"/>
        <end position="506"/>
    </location>
</feature>
<keyword evidence="5" id="KW-0769">Symport</keyword>
<evidence type="ECO:0000256" key="2">
    <source>
        <dbReference type="ARBA" id="ARBA00022448"/>
    </source>
</evidence>
<feature type="transmembrane region" description="Helical" evidence="10">
    <location>
        <begin position="109"/>
        <end position="127"/>
    </location>
</feature>
<evidence type="ECO:0000256" key="7">
    <source>
        <dbReference type="ARBA" id="ARBA00023136"/>
    </source>
</evidence>
<dbReference type="Gene3D" id="1.20.1740.10">
    <property type="entry name" value="Amino acid/polyamine transporter I"/>
    <property type="match status" value="1"/>
</dbReference>
<name>A0A6P8DIK6_PUNGR</name>
<proteinExistence type="inferred from homology"/>
<sequence length="506" mass="55232">MGEGGEGMVSDAKNPAKESSPKLTLFPLIALIFYEVSGGPFGIEDSVRAGGGPLLALLGFLIFPLFWCIPEALITAELSTTFPDNGGYVLWISSAFGPFWGFQEGLWKWLSGVIDNALYPVLFLDYLKHSFPIFNLLAARIPALLGITASLTFLNYRGLHIVGFSAVSLAVFSLAPFLVMGILAIPRIRPQKWFLVDFKRVDWRGYFNSMFWNLNYWDKASTLAGEVENPSKTFPKALFGAVVLVVGSYLVPLLAGTGTLDSPSEEWSDGYFAEVGFLIGGLWLKWWIQVAAASSNMGLFEAEMSGDAFQLLGMSEMGMLPSIFSSRSKYGTPTISILCSATGVICLSWMTFQEIIEFLNFLYSIGMILEFAAFVRLRVKKPDLHRPYRVPVGTIGATALCLPPTLLLVLVMCLASAKTFVVSGVVIVVGLVLYPIIVHAKERKWVRFETEPVLPSHIGGPTGQSDGSKVGKEVVDEAAIGLLSDSPQSELGQQMSDISSEILKLE</sequence>
<dbReference type="OrthoDB" id="5982228at2759"/>
<evidence type="ECO:0000256" key="9">
    <source>
        <dbReference type="SAM" id="MobiDB-lite"/>
    </source>
</evidence>
<feature type="transmembrane region" description="Helical" evidence="10">
    <location>
        <begin position="237"/>
        <end position="258"/>
    </location>
</feature>
<reference evidence="12 13" key="2">
    <citation type="submission" date="2025-04" db="UniProtKB">
        <authorList>
            <consortium name="RefSeq"/>
        </authorList>
    </citation>
    <scope>IDENTIFICATION</scope>
    <source>
        <tissue evidence="12 13">Leaf</tissue>
    </source>
</reference>
<comment type="subcellular location">
    <subcellularLocation>
        <location evidence="1">Cell membrane</location>
        <topology evidence="1">Multi-pass membrane protein</topology>
    </subcellularLocation>
</comment>
<evidence type="ECO:0000313" key="13">
    <source>
        <dbReference type="RefSeq" id="XP_031394266.1"/>
    </source>
</evidence>
<evidence type="ECO:0000256" key="3">
    <source>
        <dbReference type="ARBA" id="ARBA00022475"/>
    </source>
</evidence>
<comment type="similarity">
    <text evidence="8">Belongs to the amino acid-polyamine-organocation (APC) superfamily. Polyamine:cation symporter (PHS) (TC 2.A.3.12) family.</text>
</comment>
<dbReference type="Pfam" id="PF13520">
    <property type="entry name" value="AA_permease_2"/>
    <property type="match status" value="1"/>
</dbReference>
<dbReference type="AlphaFoldDB" id="A0A6P8DIK6"/>
<feature type="transmembrane region" description="Helical" evidence="10">
    <location>
        <begin position="358"/>
        <end position="379"/>
    </location>
</feature>
<dbReference type="RefSeq" id="XP_031394264.1">
    <property type="nucleotide sequence ID" value="XM_031538404.1"/>
</dbReference>
<gene>
    <name evidence="12 13" type="primary">LOC116205753</name>
</gene>
<evidence type="ECO:0000313" key="11">
    <source>
        <dbReference type="Proteomes" id="UP000515151"/>
    </source>
</evidence>
<evidence type="ECO:0000256" key="8">
    <source>
        <dbReference type="ARBA" id="ARBA00024041"/>
    </source>
</evidence>
<evidence type="ECO:0000313" key="12">
    <source>
        <dbReference type="RefSeq" id="XP_031394264.1"/>
    </source>
</evidence>
<protein>
    <submittedName>
        <fullName evidence="12 13">Probable polyamine transporter At3g19553</fullName>
    </submittedName>
</protein>
<feature type="compositionally biased region" description="Polar residues" evidence="9">
    <location>
        <begin position="485"/>
        <end position="499"/>
    </location>
</feature>
<keyword evidence="7 10" id="KW-0472">Membrane</keyword>
<dbReference type="RefSeq" id="XP_031394266.1">
    <property type="nucleotide sequence ID" value="XM_031538406.1"/>
</dbReference>
<feature type="transmembrane region" description="Helical" evidence="10">
    <location>
        <begin position="55"/>
        <end position="74"/>
    </location>
</feature>
<keyword evidence="2" id="KW-0813">Transport</keyword>
<feature type="transmembrane region" description="Helical" evidence="10">
    <location>
        <begin position="160"/>
        <end position="185"/>
    </location>
</feature>
<feature type="transmembrane region" description="Helical" evidence="10">
    <location>
        <begin position="270"/>
        <end position="288"/>
    </location>
</feature>
<evidence type="ECO:0000256" key="5">
    <source>
        <dbReference type="ARBA" id="ARBA00022847"/>
    </source>
</evidence>
<evidence type="ECO:0000256" key="6">
    <source>
        <dbReference type="ARBA" id="ARBA00022989"/>
    </source>
</evidence>
<dbReference type="GO" id="GO:0005886">
    <property type="term" value="C:plasma membrane"/>
    <property type="evidence" value="ECO:0007669"/>
    <property type="project" value="UniProtKB-SubCell"/>
</dbReference>
<dbReference type="GO" id="GO:0015293">
    <property type="term" value="F:symporter activity"/>
    <property type="evidence" value="ECO:0007669"/>
    <property type="project" value="UniProtKB-KW"/>
</dbReference>
<keyword evidence="3" id="KW-1003">Cell membrane</keyword>
<evidence type="ECO:0000256" key="4">
    <source>
        <dbReference type="ARBA" id="ARBA00022692"/>
    </source>
</evidence>
<feature type="transmembrane region" description="Helical" evidence="10">
    <location>
        <begin position="391"/>
        <end position="414"/>
    </location>
</feature>
<dbReference type="PANTHER" id="PTHR45826:SF17">
    <property type="entry name" value="OS12G0580400 PROTEIN"/>
    <property type="match status" value="1"/>
</dbReference>
<dbReference type="GO" id="GO:0015203">
    <property type="term" value="F:polyamine transmembrane transporter activity"/>
    <property type="evidence" value="ECO:0007669"/>
    <property type="project" value="UniProtKB-ARBA"/>
</dbReference>
<keyword evidence="6 10" id="KW-1133">Transmembrane helix</keyword>
<dbReference type="PANTHER" id="PTHR45826">
    <property type="entry name" value="POLYAMINE TRANSPORTER PUT1"/>
    <property type="match status" value="1"/>
</dbReference>
<dbReference type="GeneID" id="116205753"/>
<feature type="transmembrane region" description="Helical" evidence="10">
    <location>
        <begin position="330"/>
        <end position="352"/>
    </location>
</feature>
<dbReference type="PIRSF" id="PIRSF006060">
    <property type="entry name" value="AA_transporter"/>
    <property type="match status" value="1"/>
</dbReference>
<reference evidence="11" key="1">
    <citation type="journal article" date="2020" name="Plant Biotechnol. J.">
        <title>The pomegranate (Punica granatum L.) draft genome dissects genetic divergence between soft- and hard-seeded cultivars.</title>
        <authorList>
            <person name="Luo X."/>
            <person name="Li H."/>
            <person name="Wu Z."/>
            <person name="Yao W."/>
            <person name="Zhao P."/>
            <person name="Cao D."/>
            <person name="Yu H."/>
            <person name="Li K."/>
            <person name="Poudel K."/>
            <person name="Zhao D."/>
            <person name="Zhang F."/>
            <person name="Xia X."/>
            <person name="Chen L."/>
            <person name="Wang Q."/>
            <person name="Jing D."/>
            <person name="Cao S."/>
        </authorList>
    </citation>
    <scope>NUCLEOTIDE SEQUENCE [LARGE SCALE GENOMIC DNA]</scope>
</reference>
<organism evidence="11 12">
    <name type="scientific">Punica granatum</name>
    <name type="common">Pomegranate</name>
    <dbReference type="NCBI Taxonomy" id="22663"/>
    <lineage>
        <taxon>Eukaryota</taxon>
        <taxon>Viridiplantae</taxon>
        <taxon>Streptophyta</taxon>
        <taxon>Embryophyta</taxon>
        <taxon>Tracheophyta</taxon>
        <taxon>Spermatophyta</taxon>
        <taxon>Magnoliopsida</taxon>
        <taxon>eudicotyledons</taxon>
        <taxon>Gunneridae</taxon>
        <taxon>Pentapetalae</taxon>
        <taxon>rosids</taxon>
        <taxon>malvids</taxon>
        <taxon>Myrtales</taxon>
        <taxon>Lythraceae</taxon>
        <taxon>Punica</taxon>
    </lineage>
</organism>
<feature type="transmembrane region" description="Helical" evidence="10">
    <location>
        <begin position="134"/>
        <end position="154"/>
    </location>
</feature>
<keyword evidence="4 10" id="KW-0812">Transmembrane</keyword>
<accession>A0A6P8DIK6</accession>
<feature type="transmembrane region" description="Helical" evidence="10">
    <location>
        <begin position="23"/>
        <end position="43"/>
    </location>
</feature>
<keyword evidence="11" id="KW-1185">Reference proteome</keyword>
<feature type="transmembrane region" description="Helical" evidence="10">
    <location>
        <begin position="420"/>
        <end position="438"/>
    </location>
</feature>
<dbReference type="InterPro" id="IPR002293">
    <property type="entry name" value="AA/rel_permease1"/>
</dbReference>
<evidence type="ECO:0000256" key="10">
    <source>
        <dbReference type="SAM" id="Phobius"/>
    </source>
</evidence>
<dbReference type="InterPro" id="IPR044566">
    <property type="entry name" value="RMV1-like"/>
</dbReference>